<dbReference type="AlphaFoldDB" id="A0A8X6YTQ2"/>
<reference evidence="2" key="1">
    <citation type="submission" date="2020-08" db="EMBL/GenBank/DDBJ databases">
        <title>Multicomponent nature underlies the extraordinary mechanical properties of spider dragline silk.</title>
        <authorList>
            <person name="Kono N."/>
            <person name="Nakamura H."/>
            <person name="Mori M."/>
            <person name="Yoshida Y."/>
            <person name="Ohtoshi R."/>
            <person name="Malay A.D."/>
            <person name="Moran D.A.P."/>
            <person name="Tomita M."/>
            <person name="Numata K."/>
            <person name="Arakawa K."/>
        </authorList>
    </citation>
    <scope>NUCLEOTIDE SEQUENCE</scope>
</reference>
<evidence type="ECO:0000313" key="2">
    <source>
        <dbReference type="EMBL" id="GFY77742.1"/>
    </source>
</evidence>
<dbReference type="InterPro" id="IPR000210">
    <property type="entry name" value="BTB/POZ_dom"/>
</dbReference>
<sequence>MFANDMKEKTLGFVDITDLDDDTVRLMLLYMYTDKLEDLPWEKAFQLYAASDKYDIASLRSKCSAILKAKLSPSNACQILNLANLHNDGVLKKTLQEYILMQGETIFISEEWKLLMNSNIHLAAETMYLKWN</sequence>
<keyword evidence="3" id="KW-1185">Reference proteome</keyword>
<dbReference type="Gene3D" id="3.30.710.10">
    <property type="entry name" value="Potassium Channel Kv1.1, Chain A"/>
    <property type="match status" value="1"/>
</dbReference>
<accession>A0A8X6YTQ2</accession>
<gene>
    <name evidence="2" type="primary">Tdpoz1_23</name>
    <name evidence="2" type="ORF">TNIN_435471</name>
</gene>
<dbReference type="EMBL" id="BMAV01022630">
    <property type="protein sequence ID" value="GFY77742.1"/>
    <property type="molecule type" value="Genomic_DNA"/>
</dbReference>
<evidence type="ECO:0000259" key="1">
    <source>
        <dbReference type="Pfam" id="PF00651"/>
    </source>
</evidence>
<dbReference type="Pfam" id="PF00651">
    <property type="entry name" value="BTB"/>
    <property type="match status" value="1"/>
</dbReference>
<protein>
    <submittedName>
        <fullName evidence="2">TD and POZ domain-containing protein 1</fullName>
    </submittedName>
</protein>
<feature type="domain" description="BTB" evidence="1">
    <location>
        <begin position="1"/>
        <end position="70"/>
    </location>
</feature>
<proteinExistence type="predicted"/>
<dbReference type="SUPFAM" id="SSF54695">
    <property type="entry name" value="POZ domain"/>
    <property type="match status" value="1"/>
</dbReference>
<dbReference type="Proteomes" id="UP000886998">
    <property type="component" value="Unassembled WGS sequence"/>
</dbReference>
<organism evidence="2 3">
    <name type="scientific">Trichonephila inaurata madagascariensis</name>
    <dbReference type="NCBI Taxonomy" id="2747483"/>
    <lineage>
        <taxon>Eukaryota</taxon>
        <taxon>Metazoa</taxon>
        <taxon>Ecdysozoa</taxon>
        <taxon>Arthropoda</taxon>
        <taxon>Chelicerata</taxon>
        <taxon>Arachnida</taxon>
        <taxon>Araneae</taxon>
        <taxon>Araneomorphae</taxon>
        <taxon>Entelegynae</taxon>
        <taxon>Araneoidea</taxon>
        <taxon>Nephilidae</taxon>
        <taxon>Trichonephila</taxon>
        <taxon>Trichonephila inaurata</taxon>
    </lineage>
</organism>
<comment type="caution">
    <text evidence="2">The sequence shown here is derived from an EMBL/GenBank/DDBJ whole genome shotgun (WGS) entry which is preliminary data.</text>
</comment>
<dbReference type="OrthoDB" id="6434910at2759"/>
<dbReference type="InterPro" id="IPR011333">
    <property type="entry name" value="SKP1/BTB/POZ_sf"/>
</dbReference>
<dbReference type="Gene3D" id="1.25.40.420">
    <property type="match status" value="1"/>
</dbReference>
<name>A0A8X6YTQ2_9ARAC</name>
<dbReference type="PANTHER" id="PTHR24413">
    <property type="entry name" value="SPECKLE-TYPE POZ PROTEIN"/>
    <property type="match status" value="1"/>
</dbReference>
<evidence type="ECO:0000313" key="3">
    <source>
        <dbReference type="Proteomes" id="UP000886998"/>
    </source>
</evidence>
<dbReference type="CDD" id="cd18186">
    <property type="entry name" value="BTB_POZ_ZBTB_KLHL-like"/>
    <property type="match status" value="1"/>
</dbReference>